<feature type="domain" description="Low molecular weight protein antigen 6 PH" evidence="2">
    <location>
        <begin position="72"/>
        <end position="131"/>
    </location>
</feature>
<feature type="transmembrane region" description="Helical" evidence="1">
    <location>
        <begin position="25"/>
        <end position="43"/>
    </location>
</feature>
<keyword evidence="1" id="KW-0812">Transmembrane</keyword>
<dbReference type="RefSeq" id="WP_376980241.1">
    <property type="nucleotide sequence ID" value="NZ_JBHLSV010000010.1"/>
</dbReference>
<reference evidence="3 4" key="1">
    <citation type="submission" date="2024-09" db="EMBL/GenBank/DDBJ databases">
        <authorList>
            <person name="Sun Q."/>
            <person name="Mori K."/>
        </authorList>
    </citation>
    <scope>NUCLEOTIDE SEQUENCE [LARGE SCALE GENOMIC DNA]</scope>
    <source>
        <strain evidence="3 4">CICC 10874</strain>
    </source>
</reference>
<proteinExistence type="predicted"/>
<evidence type="ECO:0000313" key="3">
    <source>
        <dbReference type="EMBL" id="MFC0674291.1"/>
    </source>
</evidence>
<accession>A0ABV6RBB8</accession>
<evidence type="ECO:0000313" key="4">
    <source>
        <dbReference type="Proteomes" id="UP001589793"/>
    </source>
</evidence>
<keyword evidence="4" id="KW-1185">Reference proteome</keyword>
<comment type="caution">
    <text evidence="3">The sequence shown here is derived from an EMBL/GenBank/DDBJ whole genome shotgun (WGS) entry which is preliminary data.</text>
</comment>
<name>A0ABV6RBB8_9MICO</name>
<protein>
    <submittedName>
        <fullName evidence="3">PH domain-containing protein</fullName>
    </submittedName>
</protein>
<evidence type="ECO:0000259" key="2">
    <source>
        <dbReference type="Pfam" id="PF10756"/>
    </source>
</evidence>
<keyword evidence="1" id="KW-1133">Transmembrane helix</keyword>
<organism evidence="3 4">
    <name type="scientific">Brachybacterium hainanense</name>
    <dbReference type="NCBI Taxonomy" id="1541174"/>
    <lineage>
        <taxon>Bacteria</taxon>
        <taxon>Bacillati</taxon>
        <taxon>Actinomycetota</taxon>
        <taxon>Actinomycetes</taxon>
        <taxon>Micrococcales</taxon>
        <taxon>Dermabacteraceae</taxon>
        <taxon>Brachybacterium</taxon>
    </lineage>
</organism>
<keyword evidence="1" id="KW-0472">Membrane</keyword>
<gene>
    <name evidence="3" type="ORF">ACFFF6_10035</name>
</gene>
<dbReference type="Proteomes" id="UP001589793">
    <property type="component" value="Unassembled WGS sequence"/>
</dbReference>
<sequence length="158" mass="17392">MSTPTPSEPDDEAPIVIRPRLARKVGYGVGVLLLGASIAIAILITTFDLPNRILFVLFGLGIFWFCHREASVHLTATREGVEVRNLMTRTRLEWAEIIGVSFPKGDPWAHLDLADGHTLAVMALQRSDGEHGLAQARHLVELIHDRGEAHPPSEPPQL</sequence>
<dbReference type="InterPro" id="IPR019692">
    <property type="entry name" value="CFP-6_PH"/>
</dbReference>
<evidence type="ECO:0000256" key="1">
    <source>
        <dbReference type="SAM" id="Phobius"/>
    </source>
</evidence>
<dbReference type="Pfam" id="PF10756">
    <property type="entry name" value="bPH_6"/>
    <property type="match status" value="1"/>
</dbReference>
<dbReference type="EMBL" id="JBHLSV010000010">
    <property type="protein sequence ID" value="MFC0674291.1"/>
    <property type="molecule type" value="Genomic_DNA"/>
</dbReference>